<dbReference type="AlphaFoldDB" id="A0AB33IZF5"/>
<evidence type="ECO:0000313" key="2">
    <source>
        <dbReference type="EMBL" id="BFO73046.1"/>
    </source>
</evidence>
<reference evidence="2" key="1">
    <citation type="submission" date="2024-07" db="EMBL/GenBank/DDBJ databases">
        <title>Complete genome sequence of Prevotella sp. YM-2024 GTC17254.</title>
        <authorList>
            <person name="Hayashi M."/>
            <person name="Muto Y."/>
            <person name="Tanaka K."/>
            <person name="Niwa H."/>
        </authorList>
    </citation>
    <scope>NUCLEOTIDE SEQUENCE</scope>
    <source>
        <strain evidence="2">GTC17254</strain>
    </source>
</reference>
<name>A0AB33IZF5_9BACT</name>
<gene>
    <name evidence="2" type="ORF">GTC17254_06430</name>
</gene>
<keyword evidence="1" id="KW-0812">Transmembrane</keyword>
<feature type="transmembrane region" description="Helical" evidence="1">
    <location>
        <begin position="25"/>
        <end position="44"/>
    </location>
</feature>
<proteinExistence type="predicted"/>
<protein>
    <submittedName>
        <fullName evidence="2">Uncharacterized protein</fullName>
    </submittedName>
</protein>
<organism evidence="2">
    <name type="scientific">Prevotella sp. GTC17254</name>
    <dbReference type="NCBI Taxonomy" id="3236794"/>
    <lineage>
        <taxon>Bacteria</taxon>
        <taxon>Pseudomonadati</taxon>
        <taxon>Bacteroidota</taxon>
        <taxon>Bacteroidia</taxon>
        <taxon>Bacteroidales</taxon>
        <taxon>Prevotellaceae</taxon>
        <taxon>Prevotella</taxon>
    </lineage>
</organism>
<accession>A0AB33IZF5</accession>
<keyword evidence="1" id="KW-1133">Transmembrane helix</keyword>
<dbReference type="EMBL" id="AP035786">
    <property type="protein sequence ID" value="BFO73046.1"/>
    <property type="molecule type" value="Genomic_DNA"/>
</dbReference>
<sequence length="132" mass="15595">MMKKKNRNYKLKSQVSKKRISSEHLFALILCSIIGIGMICNSIYRHKKLSTNSEYIMAKITDIYLSYDGKRIWDYEMKYQAYLDGKTYIWTCFIEEKELDEVHVGDCIEVLVSLDDKGVQEWNREKGAFKCE</sequence>
<keyword evidence="1" id="KW-0472">Membrane</keyword>
<evidence type="ECO:0000256" key="1">
    <source>
        <dbReference type="SAM" id="Phobius"/>
    </source>
</evidence>